<evidence type="ECO:0000256" key="3">
    <source>
        <dbReference type="ARBA" id="ARBA00022840"/>
    </source>
</evidence>
<dbReference type="Proteomes" id="UP001595722">
    <property type="component" value="Unassembled WGS sequence"/>
</dbReference>
<dbReference type="PROSITE" id="PS00329">
    <property type="entry name" value="HSP70_2"/>
    <property type="match status" value="1"/>
</dbReference>
<comment type="caution">
    <text evidence="5">The sequence shown here is derived from an EMBL/GenBank/DDBJ whole genome shotgun (WGS) entry which is preliminary data.</text>
</comment>
<protein>
    <submittedName>
        <fullName evidence="5">Hsp70 family protein</fullName>
    </submittedName>
</protein>
<accession>A0ABV7VX01</accession>
<dbReference type="PRINTS" id="PR00301">
    <property type="entry name" value="HEATSHOCK70"/>
</dbReference>
<dbReference type="InterPro" id="IPR013126">
    <property type="entry name" value="Hsp_70_fam"/>
</dbReference>
<dbReference type="PANTHER" id="PTHR19375">
    <property type="entry name" value="HEAT SHOCK PROTEIN 70KDA"/>
    <property type="match status" value="1"/>
</dbReference>
<gene>
    <name evidence="5" type="ORF">ACFOMG_10775</name>
</gene>
<dbReference type="Gene3D" id="2.60.34.10">
    <property type="entry name" value="Substrate Binding Domain Of DNAk, Chain A, domain 1"/>
    <property type="match status" value="1"/>
</dbReference>
<sequence length="561" mass="62599">MIIGIDLGTTNSLVAVFQNGESRLIHNALAEFMTPSVVGLDDEGRIITGRAAKDRLQTHPHQTVALFKRLMGSDSVVRLGDHEFKAQELAAFILQQLKQDAEAALGIDIEEAVITVPAYFNDSQRQMTKLAGRLAGFKVERLLNEPTAAALAYGAHEELDSQLLVFDLGGGTFDVSVLEMFDGVMEVRASAGDNRLGGEDFTRLIVQDFFDYLQQQGIEAQRLQQDYWPHLLAEAERAKIALSSSGSYALQLQVADQRYVFDYSRQAFEQAAEPLLQRLMTPVRQALKDSSIRVGELDQVLMVGGATRMPLIARMVARMFGRLPSRSVNPDEVVALGAACQAALKAQDQAIADVVLTDVCPYTLGIEVVNDVGERRIDGVFSPIIERNTVIPVSRSERYYTTHDQQQQVSIKVFQGEARQARDNIYLGKLEAEVPAAAAGEEALDVRFSYDINGLLEVETTIVSSNKTFSMVIANNQQLSEDDIQQSLKKLSSLKIHPRENSRNMAFLSRANRLYEQHLGEQREQIGRLIDYFNSLLEQPGQQDIDQLRQQLERELEHFEL</sequence>
<evidence type="ECO:0000256" key="1">
    <source>
        <dbReference type="ARBA" id="ARBA00007381"/>
    </source>
</evidence>
<evidence type="ECO:0000256" key="4">
    <source>
        <dbReference type="RuleBase" id="RU003322"/>
    </source>
</evidence>
<dbReference type="InterPro" id="IPR018181">
    <property type="entry name" value="Heat_shock_70_CS"/>
</dbReference>
<keyword evidence="2 4" id="KW-0547">Nucleotide-binding</keyword>
<reference evidence="6" key="1">
    <citation type="journal article" date="2019" name="Int. J. Syst. Evol. Microbiol.">
        <title>The Global Catalogue of Microorganisms (GCM) 10K type strain sequencing project: providing services to taxonomists for standard genome sequencing and annotation.</title>
        <authorList>
            <consortium name="The Broad Institute Genomics Platform"/>
            <consortium name="The Broad Institute Genome Sequencing Center for Infectious Disease"/>
            <person name="Wu L."/>
            <person name="Ma J."/>
        </authorList>
    </citation>
    <scope>NUCLEOTIDE SEQUENCE [LARGE SCALE GENOMIC DNA]</scope>
    <source>
        <strain evidence="6">KCTC 42424</strain>
    </source>
</reference>
<dbReference type="PROSITE" id="PS01036">
    <property type="entry name" value="HSP70_3"/>
    <property type="match status" value="1"/>
</dbReference>
<proteinExistence type="inferred from homology"/>
<keyword evidence="6" id="KW-1185">Reference proteome</keyword>
<dbReference type="InterPro" id="IPR029047">
    <property type="entry name" value="HSP70_peptide-bd_sf"/>
</dbReference>
<dbReference type="EMBL" id="JBHRYB010000010">
    <property type="protein sequence ID" value="MFC3680578.1"/>
    <property type="molecule type" value="Genomic_DNA"/>
</dbReference>
<organism evidence="5 6">
    <name type="scientific">Bacterioplanoides pacificum</name>
    <dbReference type="NCBI Taxonomy" id="1171596"/>
    <lineage>
        <taxon>Bacteria</taxon>
        <taxon>Pseudomonadati</taxon>
        <taxon>Pseudomonadota</taxon>
        <taxon>Gammaproteobacteria</taxon>
        <taxon>Oceanospirillales</taxon>
        <taxon>Oceanospirillaceae</taxon>
        <taxon>Bacterioplanoides</taxon>
    </lineage>
</organism>
<dbReference type="SUPFAM" id="SSF53067">
    <property type="entry name" value="Actin-like ATPase domain"/>
    <property type="match status" value="2"/>
</dbReference>
<dbReference type="PROSITE" id="PS00297">
    <property type="entry name" value="HSP70_1"/>
    <property type="match status" value="1"/>
</dbReference>
<comment type="similarity">
    <text evidence="1 4">Belongs to the heat shock protein 70 family.</text>
</comment>
<dbReference type="Gene3D" id="3.90.640.10">
    <property type="entry name" value="Actin, Chain A, domain 4"/>
    <property type="match status" value="1"/>
</dbReference>
<dbReference type="InterPro" id="IPR043129">
    <property type="entry name" value="ATPase_NBD"/>
</dbReference>
<dbReference type="Gene3D" id="3.30.420.40">
    <property type="match status" value="2"/>
</dbReference>
<dbReference type="RefSeq" id="WP_376866582.1">
    <property type="nucleotide sequence ID" value="NZ_JBHRYB010000010.1"/>
</dbReference>
<keyword evidence="3 4" id="KW-0067">ATP-binding</keyword>
<evidence type="ECO:0000313" key="6">
    <source>
        <dbReference type="Proteomes" id="UP001595722"/>
    </source>
</evidence>
<dbReference type="Pfam" id="PF00012">
    <property type="entry name" value="HSP70"/>
    <property type="match status" value="1"/>
</dbReference>
<name>A0ABV7VX01_9GAMM</name>
<evidence type="ECO:0000256" key="2">
    <source>
        <dbReference type="ARBA" id="ARBA00022741"/>
    </source>
</evidence>
<evidence type="ECO:0000313" key="5">
    <source>
        <dbReference type="EMBL" id="MFC3680578.1"/>
    </source>
</evidence>
<dbReference type="SUPFAM" id="SSF100920">
    <property type="entry name" value="Heat shock protein 70kD (HSP70), peptide-binding domain"/>
    <property type="match status" value="1"/>
</dbReference>